<evidence type="ECO:0000313" key="8">
    <source>
        <dbReference type="EMBL" id="KAG0315003.1"/>
    </source>
</evidence>
<comment type="subcellular location">
    <subcellularLocation>
        <location evidence="1">Membrane</location>
        <topology evidence="1">Multi-pass membrane protein</topology>
    </subcellularLocation>
</comment>
<keyword evidence="9" id="KW-1185">Reference proteome</keyword>
<accession>A0A9P6RBB8</accession>
<keyword evidence="3 6" id="KW-1133">Transmembrane helix</keyword>
<comment type="caution">
    <text evidence="8">The sequence shown here is derived from an EMBL/GenBank/DDBJ whole genome shotgun (WGS) entry which is preliminary data.</text>
</comment>
<feature type="transmembrane region" description="Helical" evidence="6">
    <location>
        <begin position="451"/>
        <end position="475"/>
    </location>
</feature>
<evidence type="ECO:0000256" key="1">
    <source>
        <dbReference type="ARBA" id="ARBA00004141"/>
    </source>
</evidence>
<name>A0A9P6RBB8_9FUNG</name>
<feature type="transmembrane region" description="Helical" evidence="6">
    <location>
        <begin position="425"/>
        <end position="444"/>
    </location>
</feature>
<dbReference type="Pfam" id="PF12051">
    <property type="entry name" value="DUF3533"/>
    <property type="match status" value="1"/>
</dbReference>
<evidence type="ECO:0000259" key="7">
    <source>
        <dbReference type="Pfam" id="PF12051"/>
    </source>
</evidence>
<evidence type="ECO:0000256" key="6">
    <source>
        <dbReference type="SAM" id="Phobius"/>
    </source>
</evidence>
<evidence type="ECO:0000256" key="2">
    <source>
        <dbReference type="ARBA" id="ARBA00022692"/>
    </source>
</evidence>
<dbReference type="PANTHER" id="PTHR43077:SF10">
    <property type="entry name" value="TRANSPORT PERMEASE PROTEIN"/>
    <property type="match status" value="1"/>
</dbReference>
<keyword evidence="4 6" id="KW-0472">Membrane</keyword>
<proteinExistence type="predicted"/>
<dbReference type="AlphaFoldDB" id="A0A9P6RBB8"/>
<dbReference type="EMBL" id="JAAAIP010000571">
    <property type="protein sequence ID" value="KAG0315003.1"/>
    <property type="molecule type" value="Genomic_DNA"/>
</dbReference>
<feature type="domain" description="DUF3533" evidence="7">
    <location>
        <begin position="86"/>
        <end position="493"/>
    </location>
</feature>
<feature type="transmembrane region" description="Helical" evidence="6">
    <location>
        <begin position="481"/>
        <end position="502"/>
    </location>
</feature>
<feature type="transmembrane region" description="Helical" evidence="6">
    <location>
        <begin position="81"/>
        <end position="100"/>
    </location>
</feature>
<dbReference type="GO" id="GO:0016020">
    <property type="term" value="C:membrane"/>
    <property type="evidence" value="ECO:0007669"/>
    <property type="project" value="UniProtKB-SubCell"/>
</dbReference>
<feature type="transmembrane region" description="Helical" evidence="6">
    <location>
        <begin position="299"/>
        <end position="319"/>
    </location>
</feature>
<sequence>MAEHTTPTPEKESTLETTPAVEHSVHRSFSTVPVKLVDDAEQTVFSSSESTVQEEGTSSKQGFRASLPQLFVLPHLLKKNAWALLIISSIVMVIYIWLYLGSLWSPLTRVKNMEILLYNGDTGFDYSQTSPQLVQLFQSITHNSSLGGIIEAQIMDPQGQLNHVVSWVDKTQEAGWDRESLLDQVEKGKFWGLVYIPANFSNNFLSYAPSNTGPATTDSVRIVDMEYVFDQGRSYASHSILEKYMTRSLAALSKGFENGLLTSPANQTLLQTMHPTFWVQGIHQTETIMNPVLAYGQNFATYVMFIVLYIGSILAVYSICKFLPTTIETVGVLTFGNPESTGLIKKSSQIPKFPALRIVLARYNIALMFSLFHTILIWMVPQVLPGHQMSSHYNAGIAFAFLWFVGISFISTLFLMSHLLTADGFQVPATMLMILMFTTSGGILDQALMPGFFRVGIIFPFHYGVKGLRAIYFGSLHEEMWINWLVVMAWIVIPSAITMVMARSEIRLRRENMRRTASIPAPL</sequence>
<keyword evidence="2 6" id="KW-0812">Transmembrane</keyword>
<dbReference type="InterPro" id="IPR022703">
    <property type="entry name" value="DUF3533"/>
</dbReference>
<evidence type="ECO:0000256" key="4">
    <source>
        <dbReference type="ARBA" id="ARBA00023136"/>
    </source>
</evidence>
<organism evidence="8 9">
    <name type="scientific">Dissophora globulifera</name>
    <dbReference type="NCBI Taxonomy" id="979702"/>
    <lineage>
        <taxon>Eukaryota</taxon>
        <taxon>Fungi</taxon>
        <taxon>Fungi incertae sedis</taxon>
        <taxon>Mucoromycota</taxon>
        <taxon>Mortierellomycotina</taxon>
        <taxon>Mortierellomycetes</taxon>
        <taxon>Mortierellales</taxon>
        <taxon>Mortierellaceae</taxon>
        <taxon>Dissophora</taxon>
    </lineage>
</organism>
<reference evidence="8" key="1">
    <citation type="journal article" date="2020" name="Fungal Divers.">
        <title>Resolving the Mortierellaceae phylogeny through synthesis of multi-gene phylogenetics and phylogenomics.</title>
        <authorList>
            <person name="Vandepol N."/>
            <person name="Liber J."/>
            <person name="Desiro A."/>
            <person name="Na H."/>
            <person name="Kennedy M."/>
            <person name="Barry K."/>
            <person name="Grigoriev I.V."/>
            <person name="Miller A.N."/>
            <person name="O'Donnell K."/>
            <person name="Stajich J.E."/>
            <person name="Bonito G."/>
        </authorList>
    </citation>
    <scope>NUCLEOTIDE SEQUENCE</scope>
    <source>
        <strain evidence="8">REB-010B</strain>
    </source>
</reference>
<feature type="transmembrane region" description="Helical" evidence="6">
    <location>
        <begin position="363"/>
        <end position="384"/>
    </location>
</feature>
<protein>
    <recommendedName>
        <fullName evidence="7">DUF3533 domain-containing protein</fullName>
    </recommendedName>
</protein>
<feature type="region of interest" description="Disordered" evidence="5">
    <location>
        <begin position="1"/>
        <end position="26"/>
    </location>
</feature>
<evidence type="ECO:0000256" key="3">
    <source>
        <dbReference type="ARBA" id="ARBA00022989"/>
    </source>
</evidence>
<dbReference type="InterPro" id="IPR051328">
    <property type="entry name" value="T7SS_ABC-Transporter"/>
</dbReference>
<feature type="compositionally biased region" description="Basic and acidic residues" evidence="5">
    <location>
        <begin position="1"/>
        <end position="14"/>
    </location>
</feature>
<dbReference type="OrthoDB" id="538718at2759"/>
<feature type="transmembrane region" description="Helical" evidence="6">
    <location>
        <begin position="396"/>
        <end position="419"/>
    </location>
</feature>
<evidence type="ECO:0000313" key="9">
    <source>
        <dbReference type="Proteomes" id="UP000738325"/>
    </source>
</evidence>
<evidence type="ECO:0000256" key="5">
    <source>
        <dbReference type="SAM" id="MobiDB-lite"/>
    </source>
</evidence>
<dbReference type="Proteomes" id="UP000738325">
    <property type="component" value="Unassembled WGS sequence"/>
</dbReference>
<gene>
    <name evidence="8" type="ORF">BGZ99_007743</name>
</gene>
<dbReference type="PANTHER" id="PTHR43077">
    <property type="entry name" value="TRANSPORT PERMEASE YVFS-RELATED"/>
    <property type="match status" value="1"/>
</dbReference>